<evidence type="ECO:0000313" key="4">
    <source>
        <dbReference type="Proteomes" id="UP000076727"/>
    </source>
</evidence>
<feature type="compositionally biased region" description="Low complexity" evidence="1">
    <location>
        <begin position="159"/>
        <end position="172"/>
    </location>
</feature>
<protein>
    <submittedName>
        <fullName evidence="3">Uncharacterized protein</fullName>
    </submittedName>
</protein>
<feature type="compositionally biased region" description="Basic and acidic residues" evidence="1">
    <location>
        <begin position="76"/>
        <end position="88"/>
    </location>
</feature>
<name>A0A165Q103_9APHY</name>
<organism evidence="3 4">
    <name type="scientific">Daedalea quercina L-15889</name>
    <dbReference type="NCBI Taxonomy" id="1314783"/>
    <lineage>
        <taxon>Eukaryota</taxon>
        <taxon>Fungi</taxon>
        <taxon>Dikarya</taxon>
        <taxon>Basidiomycota</taxon>
        <taxon>Agaricomycotina</taxon>
        <taxon>Agaricomycetes</taxon>
        <taxon>Polyporales</taxon>
        <taxon>Fomitopsis</taxon>
    </lineage>
</organism>
<gene>
    <name evidence="3" type="ORF">DAEQUDRAFT_811757</name>
</gene>
<feature type="compositionally biased region" description="Low complexity" evidence="1">
    <location>
        <begin position="122"/>
        <end position="131"/>
    </location>
</feature>
<reference evidence="3 4" key="1">
    <citation type="journal article" date="2016" name="Mol. Biol. Evol.">
        <title>Comparative Genomics of Early-Diverging Mushroom-Forming Fungi Provides Insights into the Origins of Lignocellulose Decay Capabilities.</title>
        <authorList>
            <person name="Nagy L.G."/>
            <person name="Riley R."/>
            <person name="Tritt A."/>
            <person name="Adam C."/>
            <person name="Daum C."/>
            <person name="Floudas D."/>
            <person name="Sun H."/>
            <person name="Yadav J.S."/>
            <person name="Pangilinan J."/>
            <person name="Larsson K.H."/>
            <person name="Matsuura K."/>
            <person name="Barry K."/>
            <person name="Labutti K."/>
            <person name="Kuo R."/>
            <person name="Ohm R.A."/>
            <person name="Bhattacharya S.S."/>
            <person name="Shirouzu T."/>
            <person name="Yoshinaga Y."/>
            <person name="Martin F.M."/>
            <person name="Grigoriev I.V."/>
            <person name="Hibbett D.S."/>
        </authorList>
    </citation>
    <scope>NUCLEOTIDE SEQUENCE [LARGE SCALE GENOMIC DNA]</scope>
    <source>
        <strain evidence="3 4">L-15889</strain>
    </source>
</reference>
<feature type="transmembrane region" description="Helical" evidence="2">
    <location>
        <begin position="33"/>
        <end position="55"/>
    </location>
</feature>
<accession>A0A165Q103</accession>
<feature type="compositionally biased region" description="Pro residues" evidence="1">
    <location>
        <begin position="320"/>
        <end position="329"/>
    </location>
</feature>
<dbReference type="EMBL" id="KV429062">
    <property type="protein sequence ID" value="KZT68875.1"/>
    <property type="molecule type" value="Genomic_DNA"/>
</dbReference>
<evidence type="ECO:0000256" key="1">
    <source>
        <dbReference type="SAM" id="MobiDB-lite"/>
    </source>
</evidence>
<proteinExistence type="predicted"/>
<sequence>MAPIPVPTPPPAPQAISYASSSLSAIFQGNKQLVISLVSALVAVLFFLSAGLYLLHLRHRRGQQSESADEATGGRPRNESTKEVHRPALSDGRTSSATLWEGNPAGTTDNLKLAEQDSGPEIQTPSPTIPFTSPPIPAPKSRKESGPNTLVTPLKPSANKHNPAHKPAPAAPVLTTERTRGAPFAVDSAGAVRPPVPGTGGPREGSAARARAKAGDSTAASRSGAGADRGERHLRRFDAAIVAQKPTLVVPEVTMSFPMNAADKTRRESAMQMLGDIIAQAPPPLSPVVSDASEAASVSRPAPATRPAVDIDKGFLPPHRLAPPRPSPDAPRTVPLPKFSPPIALRQLVRPAMKTWSKITGRRTPSRPLLCRPAIVLEDTSAGEPPTPTPGCAPSPFFRFEVSPRVDYLTLPPLSWDAPREEDEEQDCASRRPVKAEPVYARSPTPFLEPRRAQLQGAPIRPVTVRASYIRPTVGLGLSLKPLMPSTAVTHLSVPAQAMAAVRPVHKAAAPYTYF</sequence>
<feature type="region of interest" description="Disordered" evidence="1">
    <location>
        <begin position="296"/>
        <end position="334"/>
    </location>
</feature>
<keyword evidence="2" id="KW-0812">Transmembrane</keyword>
<dbReference type="Proteomes" id="UP000076727">
    <property type="component" value="Unassembled WGS sequence"/>
</dbReference>
<feature type="compositionally biased region" description="Low complexity" evidence="1">
    <location>
        <begin position="215"/>
        <end position="226"/>
    </location>
</feature>
<keyword evidence="2" id="KW-1133">Transmembrane helix</keyword>
<keyword evidence="4" id="KW-1185">Reference proteome</keyword>
<dbReference type="AlphaFoldDB" id="A0A165Q103"/>
<dbReference type="STRING" id="1314783.A0A165Q103"/>
<keyword evidence="2" id="KW-0472">Membrane</keyword>
<feature type="region of interest" description="Disordered" evidence="1">
    <location>
        <begin position="60"/>
        <end position="231"/>
    </location>
</feature>
<evidence type="ECO:0000313" key="3">
    <source>
        <dbReference type="EMBL" id="KZT68875.1"/>
    </source>
</evidence>
<evidence type="ECO:0000256" key="2">
    <source>
        <dbReference type="SAM" id="Phobius"/>
    </source>
</evidence>